<dbReference type="GO" id="GO:0015036">
    <property type="term" value="F:disulfide oxidoreductase activity"/>
    <property type="evidence" value="ECO:0007669"/>
    <property type="project" value="UniProtKB-ARBA"/>
</dbReference>
<sequence length="212" mass="23028">MPTRRILLAATAAATALAALPALAQAPARANPMPEELRRALERDPTAPVLGNPDGDITLTEFFDYNCPHCRTMLPLVQQLVSSDPNLRVVYREWPVFGAGSDFAARASLATLPMGRYWQMHAGLLTMRGRAEEATVMRVARDIGLDEAALRQGMLAEPIERHINTSDMLADHMGLAGTPSFICGDEAVFGAMTLDELRELVARGRRTMGVAS</sequence>
<keyword evidence="2" id="KW-0732">Signal</keyword>
<name>A0A4P7HPM2_9RHOB</name>
<dbReference type="InterPro" id="IPR036249">
    <property type="entry name" value="Thioredoxin-like_sf"/>
</dbReference>
<accession>A0A4P7HPM2</accession>
<dbReference type="PROSITE" id="PS51318">
    <property type="entry name" value="TAT"/>
    <property type="match status" value="1"/>
</dbReference>
<dbReference type="Gene3D" id="3.40.30.10">
    <property type="entry name" value="Glutaredoxin"/>
    <property type="match status" value="1"/>
</dbReference>
<dbReference type="InterPro" id="IPR006311">
    <property type="entry name" value="TAT_signal"/>
</dbReference>
<proteinExistence type="predicted"/>
<evidence type="ECO:0000313" key="5">
    <source>
        <dbReference type="Proteomes" id="UP000296374"/>
    </source>
</evidence>
<dbReference type="Proteomes" id="UP000296374">
    <property type="component" value="Chromosome"/>
</dbReference>
<feature type="chain" id="PRO_5020593974" evidence="2">
    <location>
        <begin position="25"/>
        <end position="212"/>
    </location>
</feature>
<dbReference type="InterPro" id="IPR001853">
    <property type="entry name" value="DSBA-like_thioredoxin_dom"/>
</dbReference>
<dbReference type="PROSITE" id="PS00194">
    <property type="entry name" value="THIOREDOXIN_1"/>
    <property type="match status" value="1"/>
</dbReference>
<reference evidence="5" key="1">
    <citation type="submission" date="2019-03" db="EMBL/GenBank/DDBJ databases">
        <authorList>
            <person name="Li J."/>
        </authorList>
    </citation>
    <scope>NUCLEOTIDE SEQUENCE [LARGE SCALE GENOMIC DNA]</scope>
    <source>
        <strain evidence="5">2251</strain>
    </source>
</reference>
<feature type="domain" description="Thioredoxin" evidence="3">
    <location>
        <begin position="14"/>
        <end position="206"/>
    </location>
</feature>
<dbReference type="PROSITE" id="PS51352">
    <property type="entry name" value="THIOREDOXIN_2"/>
    <property type="match status" value="1"/>
</dbReference>
<dbReference type="InterPro" id="IPR017937">
    <property type="entry name" value="Thioredoxin_CS"/>
</dbReference>
<protein>
    <submittedName>
        <fullName evidence="4">DsbA family protein</fullName>
    </submittedName>
</protein>
<dbReference type="KEGG" id="plia:E4191_14160"/>
<evidence type="ECO:0000256" key="1">
    <source>
        <dbReference type="ARBA" id="ARBA00023284"/>
    </source>
</evidence>
<organism evidence="4 5">
    <name type="scientific">Paracoccus liaowanqingii</name>
    <dbReference type="NCBI Taxonomy" id="2560053"/>
    <lineage>
        <taxon>Bacteria</taxon>
        <taxon>Pseudomonadati</taxon>
        <taxon>Pseudomonadota</taxon>
        <taxon>Alphaproteobacteria</taxon>
        <taxon>Rhodobacterales</taxon>
        <taxon>Paracoccaceae</taxon>
        <taxon>Paracoccus</taxon>
    </lineage>
</organism>
<dbReference type="RefSeq" id="WP_135313975.1">
    <property type="nucleotide sequence ID" value="NZ_CP038439.1"/>
</dbReference>
<evidence type="ECO:0000259" key="3">
    <source>
        <dbReference type="PROSITE" id="PS51352"/>
    </source>
</evidence>
<dbReference type="SUPFAM" id="SSF52833">
    <property type="entry name" value="Thioredoxin-like"/>
    <property type="match status" value="1"/>
</dbReference>
<dbReference type="InterPro" id="IPR013766">
    <property type="entry name" value="Thioredoxin_domain"/>
</dbReference>
<dbReference type="Pfam" id="PF01323">
    <property type="entry name" value="DSBA"/>
    <property type="match status" value="1"/>
</dbReference>
<feature type="signal peptide" evidence="2">
    <location>
        <begin position="1"/>
        <end position="24"/>
    </location>
</feature>
<evidence type="ECO:0000256" key="2">
    <source>
        <dbReference type="SAM" id="SignalP"/>
    </source>
</evidence>
<evidence type="ECO:0000313" key="4">
    <source>
        <dbReference type="EMBL" id="QBX35710.1"/>
    </source>
</evidence>
<dbReference type="AlphaFoldDB" id="A0A4P7HPM2"/>
<dbReference type="EMBL" id="CP038439">
    <property type="protein sequence ID" value="QBX35710.1"/>
    <property type="molecule type" value="Genomic_DNA"/>
</dbReference>
<keyword evidence="1" id="KW-0676">Redox-active center</keyword>
<gene>
    <name evidence="4" type="ORF">E4191_14160</name>
</gene>
<dbReference type="CDD" id="cd03023">
    <property type="entry name" value="DsbA_Com1_like"/>
    <property type="match status" value="1"/>
</dbReference>